<accession>A0A137NT07</accession>
<dbReference type="AlphaFoldDB" id="A0A137NT07"/>
<dbReference type="EMBL" id="KQ964796">
    <property type="protein sequence ID" value="KXN65925.1"/>
    <property type="molecule type" value="Genomic_DNA"/>
</dbReference>
<gene>
    <name evidence="2" type="ORF">CONCODRAFT_80644</name>
</gene>
<reference evidence="2 3" key="1">
    <citation type="journal article" date="2015" name="Genome Biol. Evol.">
        <title>Phylogenomic analyses indicate that early fungi evolved digesting cell walls of algal ancestors of land plants.</title>
        <authorList>
            <person name="Chang Y."/>
            <person name="Wang S."/>
            <person name="Sekimoto S."/>
            <person name="Aerts A.L."/>
            <person name="Choi C."/>
            <person name="Clum A."/>
            <person name="LaButti K.M."/>
            <person name="Lindquist E.A."/>
            <person name="Yee Ngan C."/>
            <person name="Ohm R.A."/>
            <person name="Salamov A.A."/>
            <person name="Grigoriev I.V."/>
            <person name="Spatafora J.W."/>
            <person name="Berbee M.L."/>
        </authorList>
    </citation>
    <scope>NUCLEOTIDE SEQUENCE [LARGE SCALE GENOMIC DNA]</scope>
    <source>
        <strain evidence="2 3">NRRL 28638</strain>
    </source>
</reference>
<evidence type="ECO:0000256" key="1">
    <source>
        <dbReference type="SAM" id="Phobius"/>
    </source>
</evidence>
<keyword evidence="1" id="KW-0472">Membrane</keyword>
<organism evidence="2 3">
    <name type="scientific">Conidiobolus coronatus (strain ATCC 28846 / CBS 209.66 / NRRL 28638)</name>
    <name type="common">Delacroixia coronata</name>
    <dbReference type="NCBI Taxonomy" id="796925"/>
    <lineage>
        <taxon>Eukaryota</taxon>
        <taxon>Fungi</taxon>
        <taxon>Fungi incertae sedis</taxon>
        <taxon>Zoopagomycota</taxon>
        <taxon>Entomophthoromycotina</taxon>
        <taxon>Entomophthoromycetes</taxon>
        <taxon>Entomophthorales</taxon>
        <taxon>Ancylistaceae</taxon>
        <taxon>Conidiobolus</taxon>
    </lineage>
</organism>
<sequence length="214" mass="24883">MSKVLSHYFYLLILVVGHKIYRWYNTKKEGTTSEKEEDSDKFRENLDSFIYKIGFIIIISYAIEILSGIYFANEIIQTFKHFDEQGITSAKLFNGRCSGAYYYKYSCDQKDLADILNSCDITAEALSGALDHQIAYENFKEDSFAKDFGDLGHMNYYKNREFSGIHISCSPGHSKKLKEQIVKYKWDGPIPVHGKDDCKKTNWFDGERWGPIFY</sequence>
<protein>
    <submittedName>
        <fullName evidence="2">Uncharacterized protein</fullName>
    </submittedName>
</protein>
<evidence type="ECO:0000313" key="3">
    <source>
        <dbReference type="Proteomes" id="UP000070444"/>
    </source>
</evidence>
<keyword evidence="1" id="KW-0812">Transmembrane</keyword>
<evidence type="ECO:0000313" key="2">
    <source>
        <dbReference type="EMBL" id="KXN65925.1"/>
    </source>
</evidence>
<feature type="transmembrane region" description="Helical" evidence="1">
    <location>
        <begin position="49"/>
        <end position="72"/>
    </location>
</feature>
<proteinExistence type="predicted"/>
<keyword evidence="1" id="KW-1133">Transmembrane helix</keyword>
<feature type="transmembrane region" description="Helical" evidence="1">
    <location>
        <begin position="7"/>
        <end position="24"/>
    </location>
</feature>
<dbReference type="Proteomes" id="UP000070444">
    <property type="component" value="Unassembled WGS sequence"/>
</dbReference>
<keyword evidence="3" id="KW-1185">Reference proteome</keyword>
<name>A0A137NT07_CONC2</name>